<name>A0A6J5LNU3_9CAUD</name>
<protein>
    <submittedName>
        <fullName evidence="1">Uncharacterized protein</fullName>
    </submittedName>
</protein>
<proteinExistence type="predicted"/>
<accession>A0A6J5LNU3</accession>
<reference evidence="1" key="1">
    <citation type="submission" date="2020-04" db="EMBL/GenBank/DDBJ databases">
        <authorList>
            <person name="Chiriac C."/>
            <person name="Salcher M."/>
            <person name="Ghai R."/>
            <person name="Kavagutti S V."/>
        </authorList>
    </citation>
    <scope>NUCLEOTIDE SEQUENCE</scope>
</reference>
<dbReference type="EMBL" id="LR796274">
    <property type="protein sequence ID" value="CAB4133369.1"/>
    <property type="molecule type" value="Genomic_DNA"/>
</dbReference>
<organism evidence="1">
    <name type="scientific">uncultured Caudovirales phage</name>
    <dbReference type="NCBI Taxonomy" id="2100421"/>
    <lineage>
        <taxon>Viruses</taxon>
        <taxon>Duplodnaviria</taxon>
        <taxon>Heunggongvirae</taxon>
        <taxon>Uroviricota</taxon>
        <taxon>Caudoviricetes</taxon>
        <taxon>Peduoviridae</taxon>
        <taxon>Maltschvirus</taxon>
        <taxon>Maltschvirus maltsch</taxon>
    </lineage>
</organism>
<evidence type="ECO:0000313" key="1">
    <source>
        <dbReference type="EMBL" id="CAB4133369.1"/>
    </source>
</evidence>
<gene>
    <name evidence="1" type="ORF">UFOVP257_158</name>
</gene>
<sequence>MSYTLSPSSLSATTEKTQLNQTVTVTKDMFDSPITSVVVTKGSNTLGNIEVTVASPSFTITGQYYDNWDKTIVYEEAVKSGETWANTAVTVAKWSNISANLNFVQSYTAATSPSSKTATYTVLVNGTTSLSLTQVINNNFTPGALTLVDFVAKGKV</sequence>